<dbReference type="GO" id="GO:0005634">
    <property type="term" value="C:nucleus"/>
    <property type="evidence" value="ECO:0007669"/>
    <property type="project" value="UniProtKB-SubCell"/>
</dbReference>
<dbReference type="AlphaFoldDB" id="A0AA88VBG2"/>
<sequence length="250" mass="28002">MEKKCGGNANLKFAWYGGSKDEISEIIKYGFGHSHGCGVYLTPDDSPVESVESSVPDKDELRHVCFVAYCWGGRSLFVQVQDSIVLVLRSLILVPPKKPTSLSMPFSTLISALLKFLPAHSISLIAKHHRDYRDNKISQHELIRQIRYVAGDKLLTAVIKSKGTMATNNTKLLSRTSEKVEGEGPFYMLGSDLLREDLLIDSESELTSDLVVVEVLWEMILVDSRKLELNRLVELTEIMTYKQLSIGLSN</sequence>
<dbReference type="PANTHER" id="PTHR32263">
    <property type="entry name" value="INACTIVE POLY [ADP-RIBOSE] POLYMERASE SRO4-RELATED"/>
    <property type="match status" value="1"/>
</dbReference>
<keyword evidence="5" id="KW-1185">Reference proteome</keyword>
<comment type="subcellular location">
    <subcellularLocation>
        <location evidence="1">Nucleus</location>
    </subcellularLocation>
</comment>
<organism evidence="4 5">
    <name type="scientific">Escallonia herrerae</name>
    <dbReference type="NCBI Taxonomy" id="1293975"/>
    <lineage>
        <taxon>Eukaryota</taxon>
        <taxon>Viridiplantae</taxon>
        <taxon>Streptophyta</taxon>
        <taxon>Embryophyta</taxon>
        <taxon>Tracheophyta</taxon>
        <taxon>Spermatophyta</taxon>
        <taxon>Magnoliopsida</taxon>
        <taxon>eudicotyledons</taxon>
        <taxon>Gunneridae</taxon>
        <taxon>Pentapetalae</taxon>
        <taxon>asterids</taxon>
        <taxon>campanulids</taxon>
        <taxon>Escalloniales</taxon>
        <taxon>Escalloniaceae</taxon>
        <taxon>Escallonia</taxon>
    </lineage>
</organism>
<dbReference type="PANTHER" id="PTHR32263:SF12">
    <property type="entry name" value="INACTIVE POLY [ADP-RIBOSE] POLYMERASE SRO4-RELATED"/>
    <property type="match status" value="1"/>
</dbReference>
<protein>
    <recommendedName>
        <fullName evidence="3">RST domain-containing protein</fullName>
    </recommendedName>
</protein>
<accession>A0AA88VBG2</accession>
<dbReference type="Pfam" id="PF12174">
    <property type="entry name" value="RST"/>
    <property type="match status" value="1"/>
</dbReference>
<dbReference type="EMBL" id="JAVXUP010002229">
    <property type="protein sequence ID" value="KAK3004628.1"/>
    <property type="molecule type" value="Genomic_DNA"/>
</dbReference>
<dbReference type="SUPFAM" id="SSF56399">
    <property type="entry name" value="ADP-ribosylation"/>
    <property type="match status" value="1"/>
</dbReference>
<dbReference type="PROSITE" id="PS51879">
    <property type="entry name" value="RST"/>
    <property type="match status" value="1"/>
</dbReference>
<comment type="caution">
    <text evidence="4">The sequence shown here is derived from an EMBL/GenBank/DDBJ whole genome shotgun (WGS) entry which is preliminary data.</text>
</comment>
<gene>
    <name evidence="4" type="ORF">RJ639_019505</name>
</gene>
<evidence type="ECO:0000313" key="5">
    <source>
        <dbReference type="Proteomes" id="UP001188597"/>
    </source>
</evidence>
<evidence type="ECO:0000256" key="1">
    <source>
        <dbReference type="ARBA" id="ARBA00004123"/>
    </source>
</evidence>
<dbReference type="Gene3D" id="3.90.228.10">
    <property type="match status" value="1"/>
</dbReference>
<reference evidence="4" key="1">
    <citation type="submission" date="2022-12" db="EMBL/GenBank/DDBJ databases">
        <title>Draft genome assemblies for two species of Escallonia (Escalloniales).</title>
        <authorList>
            <person name="Chanderbali A."/>
            <person name="Dervinis C."/>
            <person name="Anghel I."/>
            <person name="Soltis D."/>
            <person name="Soltis P."/>
            <person name="Zapata F."/>
        </authorList>
    </citation>
    <scope>NUCLEOTIDE SEQUENCE</scope>
    <source>
        <strain evidence="4">UCBG64.0493</strain>
        <tissue evidence="4">Leaf</tissue>
    </source>
</reference>
<feature type="domain" description="RST" evidence="3">
    <location>
        <begin position="97"/>
        <end position="168"/>
    </location>
</feature>
<keyword evidence="2" id="KW-0539">Nucleus</keyword>
<dbReference type="InterPro" id="IPR044964">
    <property type="entry name" value="RCD1/SRO1-5"/>
</dbReference>
<evidence type="ECO:0000313" key="4">
    <source>
        <dbReference type="EMBL" id="KAK3004628.1"/>
    </source>
</evidence>
<proteinExistence type="predicted"/>
<evidence type="ECO:0000256" key="2">
    <source>
        <dbReference type="ARBA" id="ARBA00023242"/>
    </source>
</evidence>
<name>A0AA88VBG2_9ASTE</name>
<dbReference type="InterPro" id="IPR022003">
    <property type="entry name" value="RST"/>
</dbReference>
<dbReference type="Proteomes" id="UP001188597">
    <property type="component" value="Unassembled WGS sequence"/>
</dbReference>
<evidence type="ECO:0000259" key="3">
    <source>
        <dbReference type="PROSITE" id="PS51879"/>
    </source>
</evidence>